<proteinExistence type="predicted"/>
<protein>
    <submittedName>
        <fullName evidence="1">Uncharacterized protein</fullName>
    </submittedName>
</protein>
<keyword evidence="2" id="KW-1185">Reference proteome</keyword>
<dbReference type="InParanoid" id="A0A5J5ENW2"/>
<organism evidence="1 2">
    <name type="scientific">Sphaerosporella brunnea</name>
    <dbReference type="NCBI Taxonomy" id="1250544"/>
    <lineage>
        <taxon>Eukaryota</taxon>
        <taxon>Fungi</taxon>
        <taxon>Dikarya</taxon>
        <taxon>Ascomycota</taxon>
        <taxon>Pezizomycotina</taxon>
        <taxon>Pezizomycetes</taxon>
        <taxon>Pezizales</taxon>
        <taxon>Pyronemataceae</taxon>
        <taxon>Sphaerosporella</taxon>
    </lineage>
</organism>
<name>A0A5J5ENW2_9PEZI</name>
<sequence>MQSSPRPCSHLTSRIPSTASASNRVPAWQVNFIAMVERWTADQLMKCLQPELSQYPAQTQQAFENAQITGAMFLEGTTAYFLSIGLQKGLSYHLADVVLRIKGAAPLVPNQISNPGKRVHSPEEKEHSIGHKVARLREQDMVGPPAAKLIEDNEDQTMKKFRSQIAQVSPHVHMYCDPSVKQLLPFPFPYIIPKGFKLDGNGCFEFYGRAKFRELYDVACSMDTHINPRFYFHGTLGAGKSHLLAALVCLLMHLQKRVVFVPDCYELLAEPGAYLEAALLHGFDSHLLLGALIRDIALRGAEDTKLADLKEFCWKAGKCGEHTLFIIDQANALDDEEPGVERIDNDQKKLARSLLDSIVTYHTKIASYTANYKLASTDIFRQTGEGRVCLHHGLNDVEMKAWWALNATILAQRFGLSAQFGEDEKRCLEGLTGRMPIFLQGLLNITPEPAIRESESYNSGEPAVATSPDMGGIPQRLTKLYDALVQSEEIQLLIKHITEFWDNHANRLSDDRMNHYTDAVLACATGGMVETEGSRLLDWRYFYVDNKGRGHCTSEFARLVAKGLLKTVVNIHDFRDTAWETRTQLSGKNPSILGFNVEYLVLKHIVVNGCLIAGAEFDTTQTHEVFRKEMPTELPTDFAGAKVYLPASFNFRAGDGILVYRDAKKEKGVVVGIQVTIAGSHSDSEFKFLSNWKSWKVHLGCKETEFRFLWIVENLANYPRDELVREATRQTRSGTSIVTPSFKRLVASVQDVSPVTGRCLRKARQLAIA</sequence>
<reference evidence="1 2" key="1">
    <citation type="submission" date="2019-09" db="EMBL/GenBank/DDBJ databases">
        <title>Draft genome of the ectomycorrhizal ascomycete Sphaerosporella brunnea.</title>
        <authorList>
            <consortium name="DOE Joint Genome Institute"/>
            <person name="Benucci G.M."/>
            <person name="Marozzi G."/>
            <person name="Antonielli L."/>
            <person name="Sanchez S."/>
            <person name="Marco P."/>
            <person name="Wang X."/>
            <person name="Falini L.B."/>
            <person name="Barry K."/>
            <person name="Haridas S."/>
            <person name="Lipzen A."/>
            <person name="Labutti K."/>
            <person name="Grigoriev I.V."/>
            <person name="Murat C."/>
            <person name="Martin F."/>
            <person name="Albertini E."/>
            <person name="Donnini D."/>
            <person name="Bonito G."/>
        </authorList>
    </citation>
    <scope>NUCLEOTIDE SEQUENCE [LARGE SCALE GENOMIC DNA]</scope>
    <source>
        <strain evidence="1 2">Sb_GMNB300</strain>
    </source>
</reference>
<dbReference type="Proteomes" id="UP000326924">
    <property type="component" value="Unassembled WGS sequence"/>
</dbReference>
<dbReference type="InterPro" id="IPR027417">
    <property type="entry name" value="P-loop_NTPase"/>
</dbReference>
<comment type="caution">
    <text evidence="1">The sequence shown here is derived from an EMBL/GenBank/DDBJ whole genome shotgun (WGS) entry which is preliminary data.</text>
</comment>
<evidence type="ECO:0000313" key="1">
    <source>
        <dbReference type="EMBL" id="KAA8897631.1"/>
    </source>
</evidence>
<dbReference type="OrthoDB" id="5363860at2759"/>
<dbReference type="SUPFAM" id="SSF52540">
    <property type="entry name" value="P-loop containing nucleoside triphosphate hydrolases"/>
    <property type="match status" value="1"/>
</dbReference>
<dbReference type="EMBL" id="VXIS01000195">
    <property type="protein sequence ID" value="KAA8897631.1"/>
    <property type="molecule type" value="Genomic_DNA"/>
</dbReference>
<evidence type="ECO:0000313" key="2">
    <source>
        <dbReference type="Proteomes" id="UP000326924"/>
    </source>
</evidence>
<gene>
    <name evidence="1" type="ORF">FN846DRAFT_992273</name>
</gene>
<dbReference type="AlphaFoldDB" id="A0A5J5ENW2"/>
<accession>A0A5J5ENW2</accession>